<dbReference type="InterPro" id="IPR025110">
    <property type="entry name" value="AMP-bd_C"/>
</dbReference>
<evidence type="ECO:0000256" key="1">
    <source>
        <dbReference type="ARBA" id="ARBA00001957"/>
    </source>
</evidence>
<proteinExistence type="predicted"/>
<dbReference type="InterPro" id="IPR000873">
    <property type="entry name" value="AMP-dep_synth/lig_dom"/>
</dbReference>
<dbReference type="InterPro" id="IPR036736">
    <property type="entry name" value="ACP-like_sf"/>
</dbReference>
<dbReference type="InterPro" id="IPR020845">
    <property type="entry name" value="AMP-binding_CS"/>
</dbReference>
<dbReference type="PROSITE" id="PS00455">
    <property type="entry name" value="AMP_BINDING"/>
    <property type="match status" value="1"/>
</dbReference>
<dbReference type="SUPFAM" id="SSF56801">
    <property type="entry name" value="Acetyl-CoA synthetase-like"/>
    <property type="match status" value="1"/>
</dbReference>
<evidence type="ECO:0000259" key="4">
    <source>
        <dbReference type="PROSITE" id="PS50075"/>
    </source>
</evidence>
<dbReference type="Gene3D" id="3.40.50.980">
    <property type="match status" value="2"/>
</dbReference>
<dbReference type="EMBL" id="JAERRB010000005">
    <property type="protein sequence ID" value="MBL0743079.1"/>
    <property type="molecule type" value="Genomic_DNA"/>
</dbReference>
<dbReference type="CDD" id="cd05930">
    <property type="entry name" value="A_NRPS"/>
    <property type="match status" value="1"/>
</dbReference>
<dbReference type="Gene3D" id="3.30.559.10">
    <property type="entry name" value="Chloramphenicol acetyltransferase-like domain"/>
    <property type="match status" value="2"/>
</dbReference>
<evidence type="ECO:0000256" key="3">
    <source>
        <dbReference type="ARBA" id="ARBA00022553"/>
    </source>
</evidence>
<dbReference type="InterPro" id="IPR010071">
    <property type="entry name" value="AA_adenyl_dom"/>
</dbReference>
<dbReference type="Gene3D" id="2.30.38.10">
    <property type="entry name" value="Luciferase, Domain 3"/>
    <property type="match status" value="1"/>
</dbReference>
<dbReference type="InterPro" id="IPR001242">
    <property type="entry name" value="Condensation_dom"/>
</dbReference>
<dbReference type="SUPFAM" id="SSF52777">
    <property type="entry name" value="CoA-dependent acyltransferases"/>
    <property type="match status" value="4"/>
</dbReference>
<dbReference type="Proteomes" id="UP000613030">
    <property type="component" value="Unassembled WGS sequence"/>
</dbReference>
<dbReference type="Pfam" id="PF13193">
    <property type="entry name" value="AMP-binding_C"/>
    <property type="match status" value="1"/>
</dbReference>
<gene>
    <name evidence="5" type="ORF">JI741_17750</name>
</gene>
<dbReference type="PROSITE" id="PS50075">
    <property type="entry name" value="CARRIER"/>
    <property type="match status" value="1"/>
</dbReference>
<dbReference type="PANTHER" id="PTHR45527">
    <property type="entry name" value="NONRIBOSOMAL PEPTIDE SYNTHETASE"/>
    <property type="match status" value="1"/>
</dbReference>
<dbReference type="Gene3D" id="3.30.300.30">
    <property type="match status" value="1"/>
</dbReference>
<dbReference type="SUPFAM" id="SSF47336">
    <property type="entry name" value="ACP-like"/>
    <property type="match status" value="1"/>
</dbReference>
<dbReference type="PROSITE" id="PS00012">
    <property type="entry name" value="PHOSPHOPANTETHEINE"/>
    <property type="match status" value="1"/>
</dbReference>
<dbReference type="Pfam" id="PF00501">
    <property type="entry name" value="AMP-binding"/>
    <property type="match status" value="1"/>
</dbReference>
<organism evidence="5 6">
    <name type="scientific">Chryseolinea lacunae</name>
    <dbReference type="NCBI Taxonomy" id="2801331"/>
    <lineage>
        <taxon>Bacteria</taxon>
        <taxon>Pseudomonadati</taxon>
        <taxon>Bacteroidota</taxon>
        <taxon>Cytophagia</taxon>
        <taxon>Cytophagales</taxon>
        <taxon>Fulvivirgaceae</taxon>
        <taxon>Chryseolinea</taxon>
    </lineage>
</organism>
<dbReference type="PANTHER" id="PTHR45527:SF1">
    <property type="entry name" value="FATTY ACID SYNTHASE"/>
    <property type="match status" value="1"/>
</dbReference>
<keyword evidence="3" id="KW-0597">Phosphoprotein</keyword>
<reference evidence="5 6" key="1">
    <citation type="submission" date="2021-01" db="EMBL/GenBank/DDBJ databases">
        <title>Chryseolinea sp. Jin1 Genome sequencing and assembly.</title>
        <authorList>
            <person name="Kim I."/>
        </authorList>
    </citation>
    <scope>NUCLEOTIDE SEQUENCE [LARGE SCALE GENOMIC DNA]</scope>
    <source>
        <strain evidence="5 6">Jin1</strain>
    </source>
</reference>
<dbReference type="InterPro" id="IPR023213">
    <property type="entry name" value="CAT-like_dom_sf"/>
</dbReference>
<evidence type="ECO:0000313" key="5">
    <source>
        <dbReference type="EMBL" id="MBL0743079.1"/>
    </source>
</evidence>
<evidence type="ECO:0000313" key="6">
    <source>
        <dbReference type="Proteomes" id="UP000613030"/>
    </source>
</evidence>
<dbReference type="NCBIfam" id="TIGR01733">
    <property type="entry name" value="AA-adenyl-dom"/>
    <property type="match status" value="1"/>
</dbReference>
<sequence>MQTRFRLSPEQRRQWVIRDRFHFYQQCVVQLTGPLNTGALIESIGRVVRRHEGLRTKYVTLPEFSFPLQEVQAGVAFDTVINSDADKKQAASNQPSVPVGFPAHSPEKNFPLYIELTRHSHSDHALTITLPASAADSTSVINIVREISAVYGQDTLLNDAEIAQYGHFSEWQNELVALPEDDATEFWKKYDYQRGNENLLSFHRKPDPSKKLLYSVKTLKVGQALGDHLKRVAHMAQADLSRTMLACLAVLLRNHIGSNTFTIGFVNTERNYEELKPVVGLLSKTLPVIVEVDPELTFSNFVGKLVQAVESVVALEDYFAWPDERPQTSDTPYFKIGFEYLSVAGTTVTQNDVQFSIVDLKSLNDIFDLKVSCLDLGDTLQVDFEYNSEMLTDEAITVLMAQLETLFVAVSDGDQRVKDIDIRGKTEIGKILSKFSQSAQTIPFSKTVVALFEETVARYANAAAVEFGDEVLSYQTLNARANQVARALQTVHGVAPGSTVALRVARSEKMIVLLLGILKAGAVYVPIDVNVPEERVRFILEDCSAKALITDNVLDGLQVPQLSYEHFSSPLHDEKNDPALARNCADPVYIIYTSGSTGNPKGVIVAHTSLVNYVDWFASENKISAGARTLLLSSIAFDLCYTSLWTSLLTGGTLCVLPEMKYLESAVLAERLVRHRIDYIKLTPSHFSILINDPYFETNVARYNLSLIVLGGEVLQVDDLEKYFQHRSDVVFLHHYGPTEATIGTIAERVTHAAFNAFKRKVVLGRPITNNAIYILDETGSPCAIGCSGELCVAGRGLALGYLNRDELMQAVFVNNPFDAGAMLYKTGDYGRWMPDGKIEFLGRRDNQVKIRGYRIEVGEIEETFKKHDGVKHAVVLADKDENKEWQLTGYVVADAPVDITALQNFLKRQLPGYMIPAAVVQVDAMPLTANGKVDRKLLLAKRDAMADETTYVAPRTPLEGDMAAIWQRVLQKERVGIDDDFFRLGGHSLKATQLVSKIFKELGFKIKLADVFENPTIKQLMLVIVPDSQADYTPIDKVAEAEYYEVSHAQKRLWFIHQFDDMQNAYNIHSASWIKGALDVCALERAFETLQHRHESLRTTFVSVDGQPKQKISKTCTLKISFLDLSDMPDPEAIACDMAKDEANVIFSLENGPLMNVKILRVSDTLHAFMLTMHHIVSDGWSMQVLMNELIELYSAYGRGQENPLEPLKIQYKDYSGWHKHMVADEERYWLSKLANLPELVNLPHDAVTRSEQSTEDIYRKVTLTEETSTALRRFANTNQTTVSNVMLTVYTLFINKISGQDDFLIGVGHANRNHPDVENLIGFFVNILAIRVQFSNDTTIESALRQVSLHSLEALEHSNYPFNLLVEKLCKERYSSRQPLLNVMYDYKNYNALLTPADHKNDDALLEVSPMPALRNPSKFDLTLFVSETADDIAFYFEHNDERIGDETIHYFYGVFHELIHYVVHAEAVVASEQLADTTVFN</sequence>
<dbReference type="InterPro" id="IPR009081">
    <property type="entry name" value="PP-bd_ACP"/>
</dbReference>
<evidence type="ECO:0000256" key="2">
    <source>
        <dbReference type="ARBA" id="ARBA00022450"/>
    </source>
</evidence>
<accession>A0ABS1KUI5</accession>
<dbReference type="Pfam" id="PF00550">
    <property type="entry name" value="PP-binding"/>
    <property type="match status" value="1"/>
</dbReference>
<dbReference type="InterPro" id="IPR045851">
    <property type="entry name" value="AMP-bd_C_sf"/>
</dbReference>
<dbReference type="Pfam" id="PF00668">
    <property type="entry name" value="Condensation"/>
    <property type="match status" value="2"/>
</dbReference>
<keyword evidence="6" id="KW-1185">Reference proteome</keyword>
<keyword evidence="2" id="KW-0596">Phosphopantetheine</keyword>
<feature type="domain" description="Carrier" evidence="4">
    <location>
        <begin position="954"/>
        <end position="1029"/>
    </location>
</feature>
<name>A0ABS1KUI5_9BACT</name>
<dbReference type="Gene3D" id="1.10.1200.10">
    <property type="entry name" value="ACP-like"/>
    <property type="match status" value="1"/>
</dbReference>
<comment type="cofactor">
    <cofactor evidence="1">
        <name>pantetheine 4'-phosphate</name>
        <dbReference type="ChEBI" id="CHEBI:47942"/>
    </cofactor>
</comment>
<dbReference type="Gene3D" id="3.30.559.30">
    <property type="entry name" value="Nonribosomal peptide synthetase, condensation domain"/>
    <property type="match status" value="2"/>
</dbReference>
<dbReference type="InterPro" id="IPR006162">
    <property type="entry name" value="Ppantetheine_attach_site"/>
</dbReference>
<protein>
    <submittedName>
        <fullName evidence="5">Amino acid adenylation domain-containing protein</fullName>
    </submittedName>
</protein>
<dbReference type="CDD" id="cd19531">
    <property type="entry name" value="LCL_NRPS-like"/>
    <property type="match status" value="1"/>
</dbReference>
<comment type="caution">
    <text evidence="5">The sequence shown here is derived from an EMBL/GenBank/DDBJ whole genome shotgun (WGS) entry which is preliminary data.</text>
</comment>